<dbReference type="EMBL" id="CP002038">
    <property type="protein sequence ID" value="ADM98943.1"/>
    <property type="molecule type" value="Genomic_DNA"/>
</dbReference>
<accession>E0SGW5</accession>
<protein>
    <submittedName>
        <fullName evidence="1">Uncharacterized protein</fullName>
    </submittedName>
</protein>
<evidence type="ECO:0000313" key="1">
    <source>
        <dbReference type="EMBL" id="ADM98943.1"/>
    </source>
</evidence>
<sequence>MLPATTNSRGQAMIAVLYVFTQLFIHTVNKGKPPSCADLSLPVRGKRYYRLFTRLFPSTLYAVPLFNRLLRLLKGSDCRNANFPAFHAWSSWRTGFPGNFV</sequence>
<name>E0SGW5_DICD3</name>
<keyword evidence="2" id="KW-1185">Reference proteome</keyword>
<proteinExistence type="predicted"/>
<dbReference type="KEGG" id="ddd:Dda3937_04622"/>
<organism evidence="1 2">
    <name type="scientific">Dickeya dadantii (strain 3937)</name>
    <name type="common">Erwinia chrysanthemi (strain 3937)</name>
    <dbReference type="NCBI Taxonomy" id="198628"/>
    <lineage>
        <taxon>Bacteria</taxon>
        <taxon>Pseudomonadati</taxon>
        <taxon>Pseudomonadota</taxon>
        <taxon>Gammaproteobacteria</taxon>
        <taxon>Enterobacterales</taxon>
        <taxon>Pectobacteriaceae</taxon>
        <taxon>Dickeya</taxon>
    </lineage>
</organism>
<gene>
    <name evidence="1" type="ordered locus">Dda3937_04622</name>
</gene>
<dbReference type="HOGENOM" id="CLU_2286994_0_0_6"/>
<evidence type="ECO:0000313" key="2">
    <source>
        <dbReference type="Proteomes" id="UP000006859"/>
    </source>
</evidence>
<dbReference type="AlphaFoldDB" id="E0SGW5"/>
<dbReference type="Proteomes" id="UP000006859">
    <property type="component" value="Chromosome"/>
</dbReference>
<dbReference type="STRING" id="198628.Dda3937_04622"/>
<reference evidence="1 2" key="1">
    <citation type="journal article" date="2011" name="J. Bacteriol.">
        <title>Genome sequence of the plant-pathogenic bacterium Dickeya dadantii 3937.</title>
        <authorList>
            <person name="Glasner J.D."/>
            <person name="Yang C.H."/>
            <person name="Reverchon S."/>
            <person name="Hugouvieux-Cotte-Pattat N."/>
            <person name="Condemine G."/>
            <person name="Bohin J.P."/>
            <person name="Van Gijsegem F."/>
            <person name="Yang S."/>
            <person name="Franza T."/>
            <person name="Expert D."/>
            <person name="Plunkett G. III"/>
            <person name="San Francisco M.J."/>
            <person name="Charkowski A.O."/>
            <person name="Py B."/>
            <person name="Bell K."/>
            <person name="Rauscher L."/>
            <person name="Rodriguez-Palenzuela P."/>
            <person name="Toussaint A."/>
            <person name="Holeva M.C."/>
            <person name="He S.Y."/>
            <person name="Douet V."/>
            <person name="Boccara M."/>
            <person name="Blanco C."/>
            <person name="Toth I."/>
            <person name="Anderson B.D."/>
            <person name="Biehl B.S."/>
            <person name="Mau B."/>
            <person name="Flynn S.M."/>
            <person name="Barras F."/>
            <person name="Lindeberg M."/>
            <person name="Birch P.R."/>
            <person name="Tsuyumu S."/>
            <person name="Shi X."/>
            <person name="Hibbing M."/>
            <person name="Yap M.N."/>
            <person name="Carpentier M."/>
            <person name="Dassa E."/>
            <person name="Umehara M."/>
            <person name="Kim J.F."/>
            <person name="Rusch M."/>
            <person name="Soni P."/>
            <person name="Mayhew G.F."/>
            <person name="Fouts D.E."/>
            <person name="Gill S.R."/>
            <person name="Blattner F.R."/>
            <person name="Keen N.T."/>
            <person name="Perna N.T."/>
        </authorList>
    </citation>
    <scope>NUCLEOTIDE SEQUENCE [LARGE SCALE GENOMIC DNA]</scope>
    <source>
        <strain evidence="1 2">3937</strain>
    </source>
</reference>